<dbReference type="AlphaFoldDB" id="A0A429GF92"/>
<name>A0A429GF92_9CREN</name>
<protein>
    <submittedName>
        <fullName evidence="1">Uncharacterized protein</fullName>
    </submittedName>
</protein>
<accession>A0A429GF92</accession>
<keyword evidence="2" id="KW-1185">Reference proteome</keyword>
<comment type="caution">
    <text evidence="1">The sequence shown here is derived from an EMBL/GenBank/DDBJ whole genome shotgun (WGS) entry which is preliminary data.</text>
</comment>
<gene>
    <name evidence="1" type="ORF">D6D85_13745</name>
</gene>
<dbReference type="Proteomes" id="UP000277582">
    <property type="component" value="Unassembled WGS sequence"/>
</dbReference>
<organism evidence="1 2">
    <name type="scientific">Candidatus Methanodesulfokora washburnensis</name>
    <dbReference type="NCBI Taxonomy" id="2478471"/>
    <lineage>
        <taxon>Archaea</taxon>
        <taxon>Thermoproteota</taxon>
        <taxon>Candidatus Korarchaeia</taxon>
        <taxon>Candidatus Korarchaeia incertae sedis</taxon>
        <taxon>Candidatus Methanodesulfokora</taxon>
    </lineage>
</organism>
<dbReference type="EMBL" id="RCOS01000152">
    <property type="protein sequence ID" value="RSN72469.1"/>
    <property type="molecule type" value="Genomic_DNA"/>
</dbReference>
<evidence type="ECO:0000313" key="1">
    <source>
        <dbReference type="EMBL" id="RSN72469.1"/>
    </source>
</evidence>
<evidence type="ECO:0000313" key="2">
    <source>
        <dbReference type="Proteomes" id="UP000277582"/>
    </source>
</evidence>
<sequence>MGKIGKDFNPDECRRTAHIGYTGRARTPRVFCKGIRGALTPEQIRKYAPQFEHIVAGYGTRRRRY</sequence>
<proteinExistence type="predicted"/>
<dbReference type="RefSeq" id="WP_125672520.1">
    <property type="nucleotide sequence ID" value="NZ_RCOS01000152.1"/>
</dbReference>
<reference evidence="1 2" key="1">
    <citation type="submission" date="2018-10" db="EMBL/GenBank/DDBJ databases">
        <title>Co-occurring genomic capacity for anaerobic methane metabolism and dissimilatory sulfite reduction discovered in the Korarchaeota.</title>
        <authorList>
            <person name="Mckay L.J."/>
            <person name="Dlakic M."/>
            <person name="Fields M.W."/>
            <person name="Delmont T.O."/>
            <person name="Eren A.M."/>
            <person name="Jay Z.J."/>
            <person name="Klingelsmith K.B."/>
            <person name="Rusch D.B."/>
            <person name="Inskeep W.P."/>
        </authorList>
    </citation>
    <scope>NUCLEOTIDE SEQUENCE [LARGE SCALE GENOMIC DNA]</scope>
    <source>
        <strain evidence="1 2">MDKW</strain>
    </source>
</reference>